<proteinExistence type="predicted"/>
<accession>A0A5B8FIN2</accession>
<evidence type="ECO:0000313" key="3">
    <source>
        <dbReference type="Proteomes" id="UP000305888"/>
    </source>
</evidence>
<dbReference type="AlphaFoldDB" id="A0A5B8FIN2"/>
<dbReference type="KEGG" id="ppru:FDP22_19200"/>
<keyword evidence="2" id="KW-0614">Plasmid</keyword>
<gene>
    <name evidence="2" type="ORF">FDP22_19200</name>
</gene>
<evidence type="ECO:0000256" key="1">
    <source>
        <dbReference type="SAM" id="MobiDB-lite"/>
    </source>
</evidence>
<organism evidence="2 3">
    <name type="scientific">Paroceanicella profunda</name>
    <dbReference type="NCBI Taxonomy" id="2579971"/>
    <lineage>
        <taxon>Bacteria</taxon>
        <taxon>Pseudomonadati</taxon>
        <taxon>Pseudomonadota</taxon>
        <taxon>Alphaproteobacteria</taxon>
        <taxon>Rhodobacterales</taxon>
        <taxon>Paracoccaceae</taxon>
        <taxon>Paroceanicella</taxon>
    </lineage>
</organism>
<dbReference type="Proteomes" id="UP000305888">
    <property type="component" value="Plasmid pD4M1A"/>
</dbReference>
<evidence type="ECO:0000313" key="2">
    <source>
        <dbReference type="EMBL" id="QDL94001.1"/>
    </source>
</evidence>
<feature type="region of interest" description="Disordered" evidence="1">
    <location>
        <begin position="55"/>
        <end position="89"/>
    </location>
</feature>
<keyword evidence="3" id="KW-1185">Reference proteome</keyword>
<geneLocation type="plasmid" evidence="3">
    <name>pd4m1a</name>
</geneLocation>
<protein>
    <submittedName>
        <fullName evidence="2">Uncharacterized protein</fullName>
    </submittedName>
</protein>
<feature type="compositionally biased region" description="Low complexity" evidence="1">
    <location>
        <begin position="60"/>
        <end position="71"/>
    </location>
</feature>
<reference evidence="2 3" key="1">
    <citation type="submission" date="2019-06" db="EMBL/GenBank/DDBJ databases">
        <title>Genome sequence of Rhodobacteraceae bacterium D4M1.</title>
        <authorList>
            <person name="Cao J."/>
        </authorList>
    </citation>
    <scope>NUCLEOTIDE SEQUENCE [LARGE SCALE GENOMIC DNA]</scope>
    <source>
        <strain evidence="2 3">D4M1</strain>
        <plasmid evidence="3">pd4m1a</plasmid>
    </source>
</reference>
<sequence length="89" mass="9710">MRAVLILASVDCHPGQTAFRLNCRQVRTGIFPGISRVCRQNGQALRATAEALTRWSGNSAAGAPRPSPARAEAARRKGKRNHFTERQPS</sequence>
<dbReference type="EMBL" id="CP040819">
    <property type="protein sequence ID" value="QDL94001.1"/>
    <property type="molecule type" value="Genomic_DNA"/>
</dbReference>
<name>A0A5B8FIN2_9RHOB</name>